<evidence type="ECO:0000256" key="2">
    <source>
        <dbReference type="ARBA" id="ARBA00022801"/>
    </source>
</evidence>
<keyword evidence="2" id="KW-0378">Hydrolase</keyword>
<evidence type="ECO:0000256" key="3">
    <source>
        <dbReference type="ARBA" id="ARBA00022840"/>
    </source>
</evidence>
<feature type="domain" description="Carboxyltransferase" evidence="4">
    <location>
        <begin position="24"/>
        <end position="321"/>
    </location>
</feature>
<accession>A0ABS7CXX8</accession>
<dbReference type="PANTHER" id="PTHR43309">
    <property type="entry name" value="5-OXOPROLINASE SUBUNIT C"/>
    <property type="match status" value="1"/>
</dbReference>
<evidence type="ECO:0000259" key="4">
    <source>
        <dbReference type="SMART" id="SM00797"/>
    </source>
</evidence>
<gene>
    <name evidence="5" type="ORF">K0O23_16440</name>
</gene>
<dbReference type="EMBL" id="JAHYXK010000017">
    <property type="protein sequence ID" value="MBW7468667.1"/>
    <property type="molecule type" value="Genomic_DNA"/>
</dbReference>
<dbReference type="InterPro" id="IPR003778">
    <property type="entry name" value="CT_A_B"/>
</dbReference>
<evidence type="ECO:0000313" key="6">
    <source>
        <dbReference type="Proteomes" id="UP000813018"/>
    </source>
</evidence>
<evidence type="ECO:0000313" key="5">
    <source>
        <dbReference type="EMBL" id="MBW7468667.1"/>
    </source>
</evidence>
<dbReference type="NCBIfam" id="TIGR00724">
    <property type="entry name" value="urea_amlyse_rel"/>
    <property type="match status" value="1"/>
</dbReference>
<sequence>MSIKVIKPGLLTTVQDMGRYKHQQEGVIVSGAMDTFAMRIANLLVGNPENTATLEATLQGPTLYFEQDQLVALTGADMAASINNEPVRMWRPLLVRAGSTLVLKNAKHGCRTYLAIAGGIDVPSIMGSASTYLRAVFGGYQGRSLLADDMLSCHESTNKVAALELKLTDEAIGNWFSQPNWTLEPQSYMVYEDQPVIRAMKGLEHDLFKESSQEGFWQSQFQVTAQSDRMGYRLLGQSLLLSEHKDLLSSAVTFGTVQVPPEGMPIILMADHQTTGGYPRIAQVIAADLPKLAQVQPGRIIQFKEVSLQDAHALYLKQEADLEQLKSALSLKFTKV</sequence>
<dbReference type="Pfam" id="PF02626">
    <property type="entry name" value="CT_A_B"/>
    <property type="match status" value="1"/>
</dbReference>
<evidence type="ECO:0000256" key="1">
    <source>
        <dbReference type="ARBA" id="ARBA00022741"/>
    </source>
</evidence>
<dbReference type="Proteomes" id="UP000813018">
    <property type="component" value="Unassembled WGS sequence"/>
</dbReference>
<dbReference type="PANTHER" id="PTHR43309:SF5">
    <property type="entry name" value="5-OXOPROLINASE SUBUNIT C"/>
    <property type="match status" value="1"/>
</dbReference>
<name>A0ABS7CXX8_9BACT</name>
<keyword evidence="6" id="KW-1185">Reference proteome</keyword>
<dbReference type="InterPro" id="IPR052708">
    <property type="entry name" value="PxpC"/>
</dbReference>
<reference evidence="5 6" key="1">
    <citation type="journal article" date="2016" name="Int. J. Syst. Evol. Microbiol.">
        <title>Pontibacter aydingkolensis sp. nov., isolated from soil of a salt lake.</title>
        <authorList>
            <person name="Osman G."/>
            <person name="Zhang T."/>
            <person name="Lou K."/>
            <person name="Gao Y."/>
            <person name="Chang W."/>
            <person name="Lin Q."/>
            <person name="Yang H.M."/>
            <person name="Huo X.D."/>
            <person name="Wang N."/>
        </authorList>
    </citation>
    <scope>NUCLEOTIDE SEQUENCE [LARGE SCALE GENOMIC DNA]</scope>
    <source>
        <strain evidence="5 6">KACC 19255</strain>
    </source>
</reference>
<dbReference type="SMART" id="SM00797">
    <property type="entry name" value="AHS2"/>
    <property type="match status" value="1"/>
</dbReference>
<keyword evidence="1" id="KW-0547">Nucleotide-binding</keyword>
<dbReference type="SUPFAM" id="SSF50891">
    <property type="entry name" value="Cyclophilin-like"/>
    <property type="match status" value="1"/>
</dbReference>
<dbReference type="Gene3D" id="2.40.100.10">
    <property type="entry name" value="Cyclophilin-like"/>
    <property type="match status" value="1"/>
</dbReference>
<dbReference type="InterPro" id="IPR029000">
    <property type="entry name" value="Cyclophilin-like_dom_sf"/>
</dbReference>
<organism evidence="5 6">
    <name type="scientific">Pontibacter aydingkolensis</name>
    <dbReference type="NCBI Taxonomy" id="1911536"/>
    <lineage>
        <taxon>Bacteria</taxon>
        <taxon>Pseudomonadati</taxon>
        <taxon>Bacteroidota</taxon>
        <taxon>Cytophagia</taxon>
        <taxon>Cytophagales</taxon>
        <taxon>Hymenobacteraceae</taxon>
        <taxon>Pontibacter</taxon>
    </lineage>
</organism>
<comment type="caution">
    <text evidence="5">The sequence shown here is derived from an EMBL/GenBank/DDBJ whole genome shotgun (WGS) entry which is preliminary data.</text>
</comment>
<protein>
    <submittedName>
        <fullName evidence="5">Biotin-dependent carboxyltransferase family protein</fullName>
    </submittedName>
</protein>
<keyword evidence="3" id="KW-0067">ATP-binding</keyword>
<proteinExistence type="predicted"/>
<dbReference type="RefSeq" id="WP_219878539.1">
    <property type="nucleotide sequence ID" value="NZ_JAHYXK010000017.1"/>
</dbReference>